<evidence type="ECO:0000256" key="1">
    <source>
        <dbReference type="SAM" id="MobiDB-lite"/>
    </source>
</evidence>
<gene>
    <name evidence="2" type="ORF">ACFQZP_25060</name>
</gene>
<protein>
    <recommendedName>
        <fullName evidence="4">Transposase</fullName>
    </recommendedName>
</protein>
<dbReference type="EMBL" id="JBHTEC010000001">
    <property type="protein sequence ID" value="MFD0284886.1"/>
    <property type="molecule type" value="Genomic_DNA"/>
</dbReference>
<name>A0ABW2VK45_9ACTN</name>
<feature type="region of interest" description="Disordered" evidence="1">
    <location>
        <begin position="1"/>
        <end position="58"/>
    </location>
</feature>
<comment type="caution">
    <text evidence="2">The sequence shown here is derived from an EMBL/GenBank/DDBJ whole genome shotgun (WGS) entry which is preliminary data.</text>
</comment>
<accession>A0ABW2VK45</accession>
<organism evidence="2 3">
    <name type="scientific">Streptomyces lutosisoli</name>
    <dbReference type="NCBI Taxonomy" id="2665721"/>
    <lineage>
        <taxon>Bacteria</taxon>
        <taxon>Bacillati</taxon>
        <taxon>Actinomycetota</taxon>
        <taxon>Actinomycetes</taxon>
        <taxon>Kitasatosporales</taxon>
        <taxon>Streptomycetaceae</taxon>
        <taxon>Streptomyces</taxon>
    </lineage>
</organism>
<sequence length="114" mass="12655">MAPLSRDMPHDGTGDRLRSGGLTEQQPQPMPAPEDLVPHKPRKLRSRAADHLDGEPPGQLHAALVTGQFDKRLVQHLAGRGRIARLDQMPSPLITVVRRITVPRYVTVIHRVTV</sequence>
<proteinExistence type="predicted"/>
<keyword evidence="3" id="KW-1185">Reference proteome</keyword>
<dbReference type="Proteomes" id="UP001596957">
    <property type="component" value="Unassembled WGS sequence"/>
</dbReference>
<reference evidence="3" key="1">
    <citation type="journal article" date="2019" name="Int. J. Syst. Evol. Microbiol.">
        <title>The Global Catalogue of Microorganisms (GCM) 10K type strain sequencing project: providing services to taxonomists for standard genome sequencing and annotation.</title>
        <authorList>
            <consortium name="The Broad Institute Genomics Platform"/>
            <consortium name="The Broad Institute Genome Sequencing Center for Infectious Disease"/>
            <person name="Wu L."/>
            <person name="Ma J."/>
        </authorList>
    </citation>
    <scope>NUCLEOTIDE SEQUENCE [LARGE SCALE GENOMIC DNA]</scope>
    <source>
        <strain evidence="3">CGMCC 4.7198</strain>
    </source>
</reference>
<evidence type="ECO:0008006" key="4">
    <source>
        <dbReference type="Google" id="ProtNLM"/>
    </source>
</evidence>
<evidence type="ECO:0000313" key="3">
    <source>
        <dbReference type="Proteomes" id="UP001596957"/>
    </source>
</evidence>
<dbReference type="RefSeq" id="WP_381259115.1">
    <property type="nucleotide sequence ID" value="NZ_JBHTBI010000031.1"/>
</dbReference>
<evidence type="ECO:0000313" key="2">
    <source>
        <dbReference type="EMBL" id="MFD0284886.1"/>
    </source>
</evidence>
<feature type="compositionally biased region" description="Basic and acidic residues" evidence="1">
    <location>
        <begin position="7"/>
        <end position="18"/>
    </location>
</feature>